<keyword evidence="3" id="KW-1185">Reference proteome</keyword>
<accession>A0A0D3ELS9</accession>
<feature type="compositionally biased region" description="Basic and acidic residues" evidence="1">
    <location>
        <begin position="51"/>
        <end position="63"/>
    </location>
</feature>
<dbReference type="AlphaFoldDB" id="A0A0D3ELS9"/>
<reference evidence="2" key="2">
    <citation type="submission" date="2015-03" db="UniProtKB">
        <authorList>
            <consortium name="EnsemblPlants"/>
        </authorList>
    </citation>
    <scope>IDENTIFICATION</scope>
</reference>
<dbReference type="EnsemblPlants" id="OBART01G09480.1">
    <property type="protein sequence ID" value="OBART01G09480.1"/>
    <property type="gene ID" value="OBART01G09480"/>
</dbReference>
<evidence type="ECO:0000256" key="1">
    <source>
        <dbReference type="SAM" id="MobiDB-lite"/>
    </source>
</evidence>
<evidence type="ECO:0000313" key="2">
    <source>
        <dbReference type="EnsemblPlants" id="OBART01G09480.1"/>
    </source>
</evidence>
<name>A0A0D3ELS9_9ORYZ</name>
<reference evidence="2" key="1">
    <citation type="journal article" date="2009" name="Rice">
        <title>De Novo Next Generation Sequencing of Plant Genomes.</title>
        <authorList>
            <person name="Rounsley S."/>
            <person name="Marri P.R."/>
            <person name="Yu Y."/>
            <person name="He R."/>
            <person name="Sisneros N."/>
            <person name="Goicoechea J.L."/>
            <person name="Lee S.J."/>
            <person name="Angelova A."/>
            <person name="Kudrna D."/>
            <person name="Luo M."/>
            <person name="Affourtit J."/>
            <person name="Desany B."/>
            <person name="Knight J."/>
            <person name="Niazi F."/>
            <person name="Egholm M."/>
            <person name="Wing R.A."/>
        </authorList>
    </citation>
    <scope>NUCLEOTIDE SEQUENCE [LARGE SCALE GENOMIC DNA]</scope>
    <source>
        <strain evidence="2">cv. IRGC 105608</strain>
    </source>
</reference>
<dbReference type="Gramene" id="OBART01G09480.1">
    <property type="protein sequence ID" value="OBART01G09480.1"/>
    <property type="gene ID" value="OBART01G09480"/>
</dbReference>
<organism evidence="2">
    <name type="scientific">Oryza barthii</name>
    <dbReference type="NCBI Taxonomy" id="65489"/>
    <lineage>
        <taxon>Eukaryota</taxon>
        <taxon>Viridiplantae</taxon>
        <taxon>Streptophyta</taxon>
        <taxon>Embryophyta</taxon>
        <taxon>Tracheophyta</taxon>
        <taxon>Spermatophyta</taxon>
        <taxon>Magnoliopsida</taxon>
        <taxon>Liliopsida</taxon>
        <taxon>Poales</taxon>
        <taxon>Poaceae</taxon>
        <taxon>BOP clade</taxon>
        <taxon>Oryzoideae</taxon>
        <taxon>Oryzeae</taxon>
        <taxon>Oryzinae</taxon>
        <taxon>Oryza</taxon>
    </lineage>
</organism>
<proteinExistence type="predicted"/>
<protein>
    <submittedName>
        <fullName evidence="2">Uncharacterized protein</fullName>
    </submittedName>
</protein>
<sequence>NKLRDLRCTFSFCRPNSQNEVPKSSNPRPLGHLLAFPLARTRGAARRRHRTEAEARARRRTDAVEASPSAGCRRRSLARSAISPCSPRAHRRVVLIRFNRLPEEPGGVEIGNP</sequence>
<dbReference type="Proteomes" id="UP000026960">
    <property type="component" value="Chromosome 1"/>
</dbReference>
<dbReference type="PaxDb" id="65489-OBART01G09480.1"/>
<dbReference type="HOGENOM" id="CLU_2139881_0_0_1"/>
<feature type="region of interest" description="Disordered" evidence="1">
    <location>
        <begin position="42"/>
        <end position="71"/>
    </location>
</feature>
<evidence type="ECO:0000313" key="3">
    <source>
        <dbReference type="Proteomes" id="UP000026960"/>
    </source>
</evidence>